<sequence length="175" mass="19699">MISFTILILFIHLKNVLTTYDSNNKDSSCIMPPTSNYFSTGVKSVSLVGESKTPSHPYFVHIPLIIPSQSLTLSIDEVFNNIKNFGEDVSKSSLPLFQGDIDLPPLSFHSSLEEQWDKEEEPEEIQTVLKVVPPAYHQYLDSFSNVKEEKLPPHHTCDHCIELEGSLHPVGIIYS</sequence>
<keyword evidence="1" id="KW-0732">Signal</keyword>
<accession>A0A9Q3C0F5</accession>
<dbReference type="EMBL" id="AVOT02003881">
    <property type="protein sequence ID" value="MBW0474847.1"/>
    <property type="molecule type" value="Genomic_DNA"/>
</dbReference>
<feature type="chain" id="PRO_5040365976" evidence="1">
    <location>
        <begin position="19"/>
        <end position="175"/>
    </location>
</feature>
<dbReference type="AlphaFoldDB" id="A0A9Q3C0F5"/>
<reference evidence="2" key="1">
    <citation type="submission" date="2021-03" db="EMBL/GenBank/DDBJ databases">
        <title>Draft genome sequence of rust myrtle Austropuccinia psidii MF-1, a brazilian biotype.</title>
        <authorList>
            <person name="Quecine M.C."/>
            <person name="Pachon D.M.R."/>
            <person name="Bonatelli M.L."/>
            <person name="Correr F.H."/>
            <person name="Franceschini L.M."/>
            <person name="Leite T.F."/>
            <person name="Margarido G.R.A."/>
            <person name="Almeida C.A."/>
            <person name="Ferrarezi J.A."/>
            <person name="Labate C.A."/>
        </authorList>
    </citation>
    <scope>NUCLEOTIDE SEQUENCE</scope>
    <source>
        <strain evidence="2">MF-1</strain>
    </source>
</reference>
<dbReference type="Proteomes" id="UP000765509">
    <property type="component" value="Unassembled WGS sequence"/>
</dbReference>
<organism evidence="2 3">
    <name type="scientific">Austropuccinia psidii MF-1</name>
    <dbReference type="NCBI Taxonomy" id="1389203"/>
    <lineage>
        <taxon>Eukaryota</taxon>
        <taxon>Fungi</taxon>
        <taxon>Dikarya</taxon>
        <taxon>Basidiomycota</taxon>
        <taxon>Pucciniomycotina</taxon>
        <taxon>Pucciniomycetes</taxon>
        <taxon>Pucciniales</taxon>
        <taxon>Sphaerophragmiaceae</taxon>
        <taxon>Austropuccinia</taxon>
    </lineage>
</organism>
<evidence type="ECO:0000313" key="3">
    <source>
        <dbReference type="Proteomes" id="UP000765509"/>
    </source>
</evidence>
<gene>
    <name evidence="2" type="ORF">O181_014562</name>
</gene>
<evidence type="ECO:0000313" key="2">
    <source>
        <dbReference type="EMBL" id="MBW0474847.1"/>
    </source>
</evidence>
<name>A0A9Q3C0F5_9BASI</name>
<protein>
    <submittedName>
        <fullName evidence="2">Uncharacterized protein</fullName>
    </submittedName>
</protein>
<proteinExistence type="predicted"/>
<comment type="caution">
    <text evidence="2">The sequence shown here is derived from an EMBL/GenBank/DDBJ whole genome shotgun (WGS) entry which is preliminary data.</text>
</comment>
<feature type="signal peptide" evidence="1">
    <location>
        <begin position="1"/>
        <end position="18"/>
    </location>
</feature>
<keyword evidence="3" id="KW-1185">Reference proteome</keyword>
<evidence type="ECO:0000256" key="1">
    <source>
        <dbReference type="SAM" id="SignalP"/>
    </source>
</evidence>